<keyword evidence="3" id="KW-0157">Chromophore</keyword>
<dbReference type="SUPFAM" id="SSF55785">
    <property type="entry name" value="PYP-like sensor domain (PAS domain)"/>
    <property type="match status" value="1"/>
</dbReference>
<evidence type="ECO:0000256" key="1">
    <source>
        <dbReference type="ARBA" id="ARBA00022630"/>
    </source>
</evidence>
<feature type="domain" description="PAS" evidence="4">
    <location>
        <begin position="61"/>
        <end position="158"/>
    </location>
</feature>
<dbReference type="Pfam" id="PF13426">
    <property type="entry name" value="PAS_9"/>
    <property type="match status" value="1"/>
</dbReference>
<keyword evidence="6" id="KW-1185">Reference proteome</keyword>
<name>A0A813ETX9_POLGL</name>
<comment type="caution">
    <text evidence="5">The sequence shown here is derived from an EMBL/GenBank/DDBJ whole genome shotgun (WGS) entry which is preliminary data.</text>
</comment>
<evidence type="ECO:0000256" key="2">
    <source>
        <dbReference type="ARBA" id="ARBA00022643"/>
    </source>
</evidence>
<gene>
    <name evidence="5" type="ORF">PGLA1383_LOCUS20337</name>
</gene>
<dbReference type="InterPro" id="IPR035965">
    <property type="entry name" value="PAS-like_dom_sf"/>
</dbReference>
<dbReference type="Gene3D" id="3.30.450.20">
    <property type="entry name" value="PAS domain"/>
    <property type="match status" value="1"/>
</dbReference>
<dbReference type="InterPro" id="IPR000014">
    <property type="entry name" value="PAS"/>
</dbReference>
<dbReference type="Proteomes" id="UP000654075">
    <property type="component" value="Unassembled WGS sequence"/>
</dbReference>
<evidence type="ECO:0000256" key="3">
    <source>
        <dbReference type="ARBA" id="ARBA00022991"/>
    </source>
</evidence>
<proteinExistence type="predicted"/>
<keyword evidence="1" id="KW-0285">Flavoprotein</keyword>
<dbReference type="GO" id="GO:0005634">
    <property type="term" value="C:nucleus"/>
    <property type="evidence" value="ECO:0007669"/>
    <property type="project" value="TreeGrafter"/>
</dbReference>
<dbReference type="EMBL" id="CAJNNV010013829">
    <property type="protein sequence ID" value="CAE8602082.1"/>
    <property type="molecule type" value="Genomic_DNA"/>
</dbReference>
<organism evidence="5 6">
    <name type="scientific">Polarella glacialis</name>
    <name type="common">Dinoflagellate</name>
    <dbReference type="NCBI Taxonomy" id="89957"/>
    <lineage>
        <taxon>Eukaryota</taxon>
        <taxon>Sar</taxon>
        <taxon>Alveolata</taxon>
        <taxon>Dinophyceae</taxon>
        <taxon>Suessiales</taxon>
        <taxon>Suessiaceae</taxon>
        <taxon>Polarella</taxon>
    </lineage>
</organism>
<accession>A0A813ETX9</accession>
<evidence type="ECO:0000259" key="4">
    <source>
        <dbReference type="Pfam" id="PF13426"/>
    </source>
</evidence>
<keyword evidence="2" id="KW-0288">FMN</keyword>
<dbReference type="OMA" id="TGKHFCG"/>
<evidence type="ECO:0000313" key="5">
    <source>
        <dbReference type="EMBL" id="CAE8602082.1"/>
    </source>
</evidence>
<dbReference type="PANTHER" id="PTHR47429">
    <property type="entry name" value="PROTEIN TWIN LOV 1"/>
    <property type="match status" value="1"/>
</dbReference>
<dbReference type="AlphaFoldDB" id="A0A813ETX9"/>
<reference evidence="5" key="1">
    <citation type="submission" date="2021-02" db="EMBL/GenBank/DDBJ databases">
        <authorList>
            <person name="Dougan E. K."/>
            <person name="Rhodes N."/>
            <person name="Thang M."/>
            <person name="Chan C."/>
        </authorList>
    </citation>
    <scope>NUCLEOTIDE SEQUENCE</scope>
</reference>
<dbReference type="OrthoDB" id="447251at2759"/>
<dbReference type="PANTHER" id="PTHR47429:SF2">
    <property type="entry name" value="PROTEIN TWIN LOV 1"/>
    <property type="match status" value="1"/>
</dbReference>
<protein>
    <recommendedName>
        <fullName evidence="4">PAS domain-containing protein</fullName>
    </recommendedName>
</protein>
<sequence length="234" mass="25142">MEGASSASDAPQDADLHDLQPHIDAALERITVDGIRSVVVRSIHDCHFSVSIADPQLPDIPLVAVSEGFCELTGYDRETILGQNCRFLNEGREIKSSDREGMRISAKTGKHFCGVLNNLKADGTPFLNLLDMRGLSVGCTAAGEERFFIIGIQADVSEQGSADLPLEHKMQMQHIANVIRDELMASLQQVAIVTAEGSAAAGVLGGVLGNITPYEDPKWILGEALENQMNFLGG</sequence>
<evidence type="ECO:0000313" key="6">
    <source>
        <dbReference type="Proteomes" id="UP000654075"/>
    </source>
</evidence>